<evidence type="ECO:0000313" key="11">
    <source>
        <dbReference type="EMBL" id="NLW35952.1"/>
    </source>
</evidence>
<dbReference type="GO" id="GO:0005737">
    <property type="term" value="C:cytoplasm"/>
    <property type="evidence" value="ECO:0007669"/>
    <property type="project" value="UniProtKB-SubCell"/>
</dbReference>
<dbReference type="PROSITE" id="PS01124">
    <property type="entry name" value="HTH_ARAC_FAMILY_2"/>
    <property type="match status" value="1"/>
</dbReference>
<dbReference type="CDD" id="cd17536">
    <property type="entry name" value="REC_YesN-like"/>
    <property type="match status" value="1"/>
</dbReference>
<dbReference type="Pfam" id="PF12833">
    <property type="entry name" value="HTH_18"/>
    <property type="match status" value="1"/>
</dbReference>
<keyword evidence="2" id="KW-0963">Cytoplasm</keyword>
<evidence type="ECO:0000256" key="2">
    <source>
        <dbReference type="ARBA" id="ARBA00022490"/>
    </source>
</evidence>
<dbReference type="PROSITE" id="PS50110">
    <property type="entry name" value="RESPONSE_REGULATORY"/>
    <property type="match status" value="1"/>
</dbReference>
<accession>A0A971M4K6</accession>
<evidence type="ECO:0000256" key="6">
    <source>
        <dbReference type="ARBA" id="ARBA00023125"/>
    </source>
</evidence>
<name>A0A971M4K6_9BACT</name>
<dbReference type="InterPro" id="IPR018062">
    <property type="entry name" value="HTH_AraC-typ_CS"/>
</dbReference>
<comment type="caution">
    <text evidence="11">The sequence shown here is derived from an EMBL/GenBank/DDBJ whole genome shotgun (WGS) entry which is preliminary data.</text>
</comment>
<dbReference type="Proteomes" id="UP000777265">
    <property type="component" value="Unassembled WGS sequence"/>
</dbReference>
<gene>
    <name evidence="11" type="ORF">GXY80_10800</name>
</gene>
<keyword evidence="5" id="KW-0805">Transcription regulation</keyword>
<dbReference type="Gene3D" id="1.10.10.60">
    <property type="entry name" value="Homeodomain-like"/>
    <property type="match status" value="2"/>
</dbReference>
<evidence type="ECO:0000256" key="5">
    <source>
        <dbReference type="ARBA" id="ARBA00023015"/>
    </source>
</evidence>
<reference evidence="11" key="2">
    <citation type="submission" date="2020-01" db="EMBL/GenBank/DDBJ databases">
        <authorList>
            <person name="Campanaro S."/>
        </authorList>
    </citation>
    <scope>NUCLEOTIDE SEQUENCE</scope>
    <source>
        <strain evidence="11">AS06rmzACSIP_7</strain>
    </source>
</reference>
<sequence>MNKTSLTAILCDDEAAILEELRAAIPWDSLGVEIVACASNGQEALSAILKHRPNIAIIDIRMPSLSGVEVIAQTRAAVIPTDFIILSGYDDFHYAKEAIQYGAKAYLLKPLNISELYEALYRIFDERSQHPANSASRSFRNELTLNFFHRLLDGKIIEQSELSFMLRHANLPLSDSSCYIMALQFDRDRNETPLADIKACLEGEFAQEHCVFIPYNQGSLVGIFNETGVVPLQLAERTLYSLRAGALPLPLIGIGDPVPSLMNCHYSYNRALTAATYRLYGDENRVFTYNIICTVPPTLRPTDIDPQPLLLAIMQNDVSMISRYCQDLIKQILYVPMPPPNYVLSLCYTLFSKVEQGISASLHGGITDIINPKELYALKTIGEIQKWLVLSFSQLAGYITAVHGFGTPKLQGAEHAHVEEDSIILAAKKYIRDHITEDLKLEDIAREVHLSPAYFAIYFKNKSGVNLRDHILNEKMEFARRELLDPDFPVTEVAFKIGYRDYRSFSRAFKKIHGMTPSDFQAKFKQS</sequence>
<dbReference type="AlphaFoldDB" id="A0A971M4K6"/>
<dbReference type="EMBL" id="JAAYEE010000188">
    <property type="protein sequence ID" value="NLW35952.1"/>
    <property type="molecule type" value="Genomic_DNA"/>
</dbReference>
<evidence type="ECO:0000259" key="9">
    <source>
        <dbReference type="PROSITE" id="PS01124"/>
    </source>
</evidence>
<dbReference type="SMART" id="SM00448">
    <property type="entry name" value="REC"/>
    <property type="match status" value="1"/>
</dbReference>
<dbReference type="PANTHER" id="PTHR42713:SF3">
    <property type="entry name" value="TRANSCRIPTIONAL REGULATORY PROTEIN HPTR"/>
    <property type="match status" value="1"/>
</dbReference>
<evidence type="ECO:0000256" key="8">
    <source>
        <dbReference type="PROSITE-ProRule" id="PRU00169"/>
    </source>
</evidence>
<evidence type="ECO:0000259" key="10">
    <source>
        <dbReference type="PROSITE" id="PS50110"/>
    </source>
</evidence>
<dbReference type="GO" id="GO:0003700">
    <property type="term" value="F:DNA-binding transcription factor activity"/>
    <property type="evidence" value="ECO:0007669"/>
    <property type="project" value="InterPro"/>
</dbReference>
<evidence type="ECO:0000313" key="12">
    <source>
        <dbReference type="Proteomes" id="UP000777265"/>
    </source>
</evidence>
<protein>
    <submittedName>
        <fullName evidence="11">Response regulator</fullName>
    </submittedName>
</protein>
<dbReference type="SMART" id="SM00342">
    <property type="entry name" value="HTH_ARAC"/>
    <property type="match status" value="1"/>
</dbReference>
<evidence type="ECO:0000256" key="4">
    <source>
        <dbReference type="ARBA" id="ARBA00023012"/>
    </source>
</evidence>
<feature type="modified residue" description="4-aspartylphosphate" evidence="8">
    <location>
        <position position="59"/>
    </location>
</feature>
<dbReference type="PROSITE" id="PS00041">
    <property type="entry name" value="HTH_ARAC_FAMILY_1"/>
    <property type="match status" value="1"/>
</dbReference>
<keyword evidence="7" id="KW-0804">Transcription</keyword>
<dbReference type="GO" id="GO:0000160">
    <property type="term" value="P:phosphorelay signal transduction system"/>
    <property type="evidence" value="ECO:0007669"/>
    <property type="project" value="UniProtKB-KW"/>
</dbReference>
<dbReference type="SUPFAM" id="SSF46689">
    <property type="entry name" value="Homeodomain-like"/>
    <property type="match status" value="2"/>
</dbReference>
<dbReference type="InterPro" id="IPR009057">
    <property type="entry name" value="Homeodomain-like_sf"/>
</dbReference>
<reference evidence="11" key="1">
    <citation type="journal article" date="2020" name="Biotechnol. Biofuels">
        <title>New insights from the biogas microbiome by comprehensive genome-resolved metagenomics of nearly 1600 species originating from multiple anaerobic digesters.</title>
        <authorList>
            <person name="Campanaro S."/>
            <person name="Treu L."/>
            <person name="Rodriguez-R L.M."/>
            <person name="Kovalovszki A."/>
            <person name="Ziels R.M."/>
            <person name="Maus I."/>
            <person name="Zhu X."/>
            <person name="Kougias P.G."/>
            <person name="Basile A."/>
            <person name="Luo G."/>
            <person name="Schluter A."/>
            <person name="Konstantinidis K.T."/>
            <person name="Angelidaki I."/>
        </authorList>
    </citation>
    <scope>NUCLEOTIDE SEQUENCE</scope>
    <source>
        <strain evidence="11">AS06rmzACSIP_7</strain>
    </source>
</reference>
<keyword evidence="3 8" id="KW-0597">Phosphoprotein</keyword>
<proteinExistence type="predicted"/>
<dbReference type="PRINTS" id="PR00032">
    <property type="entry name" value="HTHARAC"/>
</dbReference>
<dbReference type="GO" id="GO:0043565">
    <property type="term" value="F:sequence-specific DNA binding"/>
    <property type="evidence" value="ECO:0007669"/>
    <property type="project" value="InterPro"/>
</dbReference>
<evidence type="ECO:0000256" key="7">
    <source>
        <dbReference type="ARBA" id="ARBA00023163"/>
    </source>
</evidence>
<evidence type="ECO:0000256" key="1">
    <source>
        <dbReference type="ARBA" id="ARBA00004496"/>
    </source>
</evidence>
<feature type="domain" description="Response regulatory" evidence="10">
    <location>
        <begin position="7"/>
        <end position="124"/>
    </location>
</feature>
<keyword evidence="4" id="KW-0902">Two-component regulatory system</keyword>
<dbReference type="InterPro" id="IPR011006">
    <property type="entry name" value="CheY-like_superfamily"/>
</dbReference>
<dbReference type="InterPro" id="IPR020449">
    <property type="entry name" value="Tscrpt_reg_AraC-type_HTH"/>
</dbReference>
<evidence type="ECO:0000256" key="3">
    <source>
        <dbReference type="ARBA" id="ARBA00022553"/>
    </source>
</evidence>
<dbReference type="PANTHER" id="PTHR42713">
    <property type="entry name" value="HISTIDINE KINASE-RELATED"/>
    <property type="match status" value="1"/>
</dbReference>
<dbReference type="Pfam" id="PF00072">
    <property type="entry name" value="Response_reg"/>
    <property type="match status" value="1"/>
</dbReference>
<dbReference type="InterPro" id="IPR018060">
    <property type="entry name" value="HTH_AraC"/>
</dbReference>
<dbReference type="SUPFAM" id="SSF52172">
    <property type="entry name" value="CheY-like"/>
    <property type="match status" value="1"/>
</dbReference>
<dbReference type="InterPro" id="IPR051552">
    <property type="entry name" value="HptR"/>
</dbReference>
<organism evidence="11 12">
    <name type="scientific">Syntrophorhabdus aromaticivorans</name>
    <dbReference type="NCBI Taxonomy" id="328301"/>
    <lineage>
        <taxon>Bacteria</taxon>
        <taxon>Pseudomonadati</taxon>
        <taxon>Thermodesulfobacteriota</taxon>
        <taxon>Syntrophorhabdia</taxon>
        <taxon>Syntrophorhabdales</taxon>
        <taxon>Syntrophorhabdaceae</taxon>
        <taxon>Syntrophorhabdus</taxon>
    </lineage>
</organism>
<dbReference type="Gene3D" id="3.40.50.2300">
    <property type="match status" value="1"/>
</dbReference>
<feature type="domain" description="HTH araC/xylS-type" evidence="9">
    <location>
        <begin position="425"/>
        <end position="523"/>
    </location>
</feature>
<comment type="subcellular location">
    <subcellularLocation>
        <location evidence="1">Cytoplasm</location>
    </subcellularLocation>
</comment>
<keyword evidence="6" id="KW-0238">DNA-binding</keyword>
<dbReference type="InterPro" id="IPR001789">
    <property type="entry name" value="Sig_transdc_resp-reg_receiver"/>
</dbReference>